<comment type="caution">
    <text evidence="2">The sequence shown here is derived from an EMBL/GenBank/DDBJ whole genome shotgun (WGS) entry which is preliminary data.</text>
</comment>
<evidence type="ECO:0000313" key="2">
    <source>
        <dbReference type="EMBL" id="MBB4013415.1"/>
    </source>
</evidence>
<evidence type="ECO:0000259" key="1">
    <source>
        <dbReference type="Pfam" id="PF15978"/>
    </source>
</evidence>
<sequence length="594" mass="66475">MSILPPGHPWEGAPERIAQDHTLIPLFLHFAHPKRAADTLTTITAGASTNPEATLGITVTQSRNQLHAGKYCPDCFAQDLKTLGFPVFYRQHQPPFVRMCAAHARPLHSSCVRCQSTRKAVSMWQVAGRCGCSDPLLPPMFEIGHDALTAAGWLWLSQQVSAILAAPIPSEPTAAHLFAALRNGGFAAVRGGLNSAAMMQALFDHFGEPLLRELGAGCWCGSQPCKHRPGRMLTRSALDGRRIPNVLRMLLLTRLITHDVATLWKPIAVEHEQRMDKQPTGYGQRSSNGRTHLDARAISSALNCAEGKITVAAQRLGVHAYVLASDMRHHGIRLPLRPASAKRLGAERLATVRSALSQGMPKNEIARQFDVSEWSILLIELDKPELGTAHREATIARQREKHREALHSFFRSNPSKTRNDFATSHVGTYDWLREYDRNWLDSNLPAPIRNGHNETRGTRKEWHQLDQDAVLCIRDTVHEEMTKNDRPTRLTPTRLLSTAGALSVLSRNTQHHYPHAKAEAEKLAETRDQFRKRTIRWALHKYAVQRIPISINQLRRVARLPARQLIEQRDCVIEVAAELGLTFDGRCSLAPWNN</sequence>
<organism evidence="2 3">
    <name type="scientific">Niveibacterium umoris</name>
    <dbReference type="NCBI Taxonomy" id="1193620"/>
    <lineage>
        <taxon>Bacteria</taxon>
        <taxon>Pseudomonadati</taxon>
        <taxon>Pseudomonadota</taxon>
        <taxon>Betaproteobacteria</taxon>
        <taxon>Rhodocyclales</taxon>
        <taxon>Rhodocyclaceae</taxon>
        <taxon>Niveibacterium</taxon>
    </lineage>
</organism>
<protein>
    <recommendedName>
        <fullName evidence="1">Transposon Tn7 transposition protein TnsD C-terminal domain-containing protein</fullName>
    </recommendedName>
</protein>
<accession>A0A840BJJ2</accession>
<dbReference type="Pfam" id="PF15978">
    <property type="entry name" value="TnsD"/>
    <property type="match status" value="1"/>
</dbReference>
<reference evidence="2 3" key="1">
    <citation type="submission" date="2020-08" db="EMBL/GenBank/DDBJ databases">
        <title>Genomic Encyclopedia of Type Strains, Phase IV (KMG-IV): sequencing the most valuable type-strain genomes for metagenomic binning, comparative biology and taxonomic classification.</title>
        <authorList>
            <person name="Goeker M."/>
        </authorList>
    </citation>
    <scope>NUCLEOTIDE SEQUENCE [LARGE SCALE GENOMIC DNA]</scope>
    <source>
        <strain evidence="2 3">DSM 106739</strain>
    </source>
</reference>
<dbReference type="InterPro" id="IPR032750">
    <property type="entry name" value="TnsD_C"/>
</dbReference>
<dbReference type="AlphaFoldDB" id="A0A840BJJ2"/>
<name>A0A840BJJ2_9RHOO</name>
<dbReference type="EMBL" id="JACIET010000002">
    <property type="protein sequence ID" value="MBB4013415.1"/>
    <property type="molecule type" value="Genomic_DNA"/>
</dbReference>
<gene>
    <name evidence="2" type="ORF">GGR36_002761</name>
</gene>
<keyword evidence="3" id="KW-1185">Reference proteome</keyword>
<dbReference type="Proteomes" id="UP000561045">
    <property type="component" value="Unassembled WGS sequence"/>
</dbReference>
<feature type="domain" description="Transposon Tn7 transposition protein TnsD C-terminal" evidence="1">
    <location>
        <begin position="320"/>
        <end position="509"/>
    </location>
</feature>
<evidence type="ECO:0000313" key="3">
    <source>
        <dbReference type="Proteomes" id="UP000561045"/>
    </source>
</evidence>
<proteinExistence type="predicted"/>